<keyword evidence="5" id="KW-0547">Nucleotide-binding</keyword>
<accession>A0ABV5MLI1</accession>
<keyword evidence="9" id="KW-0812">Transmembrane</keyword>
<evidence type="ECO:0000256" key="2">
    <source>
        <dbReference type="ARBA" id="ARBA00012438"/>
    </source>
</evidence>
<feature type="transmembrane region" description="Helical" evidence="9">
    <location>
        <begin position="95"/>
        <end position="124"/>
    </location>
</feature>
<evidence type="ECO:0000259" key="11">
    <source>
        <dbReference type="Pfam" id="PF07730"/>
    </source>
</evidence>
<dbReference type="PANTHER" id="PTHR24421:SF10">
    <property type="entry name" value="NITRATE_NITRITE SENSOR PROTEIN NARQ"/>
    <property type="match status" value="1"/>
</dbReference>
<dbReference type="InterPro" id="IPR003594">
    <property type="entry name" value="HATPase_dom"/>
</dbReference>
<name>A0ABV5MLI1_9ACTN</name>
<feature type="transmembrane region" description="Helical" evidence="9">
    <location>
        <begin position="131"/>
        <end position="151"/>
    </location>
</feature>
<evidence type="ECO:0000256" key="3">
    <source>
        <dbReference type="ARBA" id="ARBA00022553"/>
    </source>
</evidence>
<organism evidence="12 13">
    <name type="scientific">Dactylosporangium vinaceum</name>
    <dbReference type="NCBI Taxonomy" id="53362"/>
    <lineage>
        <taxon>Bacteria</taxon>
        <taxon>Bacillati</taxon>
        <taxon>Actinomycetota</taxon>
        <taxon>Actinomycetes</taxon>
        <taxon>Micromonosporales</taxon>
        <taxon>Micromonosporaceae</taxon>
        <taxon>Dactylosporangium</taxon>
    </lineage>
</organism>
<proteinExistence type="predicted"/>
<keyword evidence="8" id="KW-0902">Two-component regulatory system</keyword>
<evidence type="ECO:0000256" key="5">
    <source>
        <dbReference type="ARBA" id="ARBA00022741"/>
    </source>
</evidence>
<dbReference type="RefSeq" id="WP_223100602.1">
    <property type="nucleotide sequence ID" value="NZ_CP061913.1"/>
</dbReference>
<dbReference type="Pfam" id="PF02518">
    <property type="entry name" value="HATPase_c"/>
    <property type="match status" value="1"/>
</dbReference>
<comment type="catalytic activity">
    <reaction evidence="1">
        <text>ATP + protein L-histidine = ADP + protein N-phospho-L-histidine.</text>
        <dbReference type="EC" id="2.7.13.3"/>
    </reaction>
</comment>
<dbReference type="Gene3D" id="1.20.5.1930">
    <property type="match status" value="1"/>
</dbReference>
<dbReference type="SUPFAM" id="SSF55874">
    <property type="entry name" value="ATPase domain of HSP90 chaperone/DNA topoisomerase II/histidine kinase"/>
    <property type="match status" value="1"/>
</dbReference>
<dbReference type="InterPro" id="IPR036890">
    <property type="entry name" value="HATPase_C_sf"/>
</dbReference>
<dbReference type="InterPro" id="IPR050482">
    <property type="entry name" value="Sensor_HK_TwoCompSys"/>
</dbReference>
<dbReference type="Proteomes" id="UP001589608">
    <property type="component" value="Unassembled WGS sequence"/>
</dbReference>
<dbReference type="CDD" id="cd16917">
    <property type="entry name" value="HATPase_UhpB-NarQ-NarX-like"/>
    <property type="match status" value="1"/>
</dbReference>
<keyword evidence="9" id="KW-1133">Transmembrane helix</keyword>
<feature type="domain" description="Histidine kinase/HSP90-like ATPase" evidence="10">
    <location>
        <begin position="283"/>
        <end position="369"/>
    </location>
</feature>
<dbReference type="GO" id="GO:0016301">
    <property type="term" value="F:kinase activity"/>
    <property type="evidence" value="ECO:0007669"/>
    <property type="project" value="UniProtKB-KW"/>
</dbReference>
<comment type="caution">
    <text evidence="12">The sequence shown here is derived from an EMBL/GenBank/DDBJ whole genome shotgun (WGS) entry which is preliminary data.</text>
</comment>
<dbReference type="InterPro" id="IPR011712">
    <property type="entry name" value="Sig_transdc_His_kin_sub3_dim/P"/>
</dbReference>
<feature type="transmembrane region" description="Helical" evidence="9">
    <location>
        <begin position="39"/>
        <end position="56"/>
    </location>
</feature>
<evidence type="ECO:0000256" key="8">
    <source>
        <dbReference type="ARBA" id="ARBA00023012"/>
    </source>
</evidence>
<feature type="transmembrane region" description="Helical" evidence="9">
    <location>
        <begin position="63"/>
        <end position="83"/>
    </location>
</feature>
<evidence type="ECO:0000256" key="4">
    <source>
        <dbReference type="ARBA" id="ARBA00022679"/>
    </source>
</evidence>
<dbReference type="Gene3D" id="3.30.565.10">
    <property type="entry name" value="Histidine kinase-like ATPase, C-terminal domain"/>
    <property type="match status" value="1"/>
</dbReference>
<feature type="domain" description="Signal transduction histidine kinase subgroup 3 dimerisation and phosphoacceptor" evidence="11">
    <location>
        <begin position="181"/>
        <end position="248"/>
    </location>
</feature>
<dbReference type="Pfam" id="PF07730">
    <property type="entry name" value="HisKA_3"/>
    <property type="match status" value="1"/>
</dbReference>
<evidence type="ECO:0000256" key="6">
    <source>
        <dbReference type="ARBA" id="ARBA00022777"/>
    </source>
</evidence>
<evidence type="ECO:0000259" key="10">
    <source>
        <dbReference type="Pfam" id="PF02518"/>
    </source>
</evidence>
<sequence length="370" mass="38942">MSLLRRLRPTASGVALGRVVGALLFVAAAVLVVPADLRWLALACAAVAVTGAVFSWRARADQPIRRVIALVVMAAGGHALYIVDPASPGWLPAGIAISVALAALPLVLAVPFVLVTIATAAVIAELRNPTALVPMMAGCIGFAVLGVVVGSSRQRADQAERLLASEKATQEAEARAQVYAERARLAREIHDILAHTLSAQIVGLESARLLLRRNAPAEAVLQQIDQAQKLAREGLDETRQAVHSLRGDTRPTADTVRELAASANARLTVEGPVEPLSPEAGLAVERTVREALTNVRKHAPGAAVRVRLSYAPSQVEVEVCDNGSASRSELDFTGGGYGLAGLRERAELLGGKLDAGPVDEGFRVWLTIPR</sequence>
<keyword evidence="3" id="KW-0597">Phosphoprotein</keyword>
<gene>
    <name evidence="12" type="ORF">ACFFTR_42200</name>
</gene>
<evidence type="ECO:0000256" key="9">
    <source>
        <dbReference type="SAM" id="Phobius"/>
    </source>
</evidence>
<evidence type="ECO:0000313" key="12">
    <source>
        <dbReference type="EMBL" id="MFB9449731.1"/>
    </source>
</evidence>
<dbReference type="EMBL" id="JBHMCA010000069">
    <property type="protein sequence ID" value="MFB9449731.1"/>
    <property type="molecule type" value="Genomic_DNA"/>
</dbReference>
<keyword evidence="7" id="KW-0067">ATP-binding</keyword>
<protein>
    <recommendedName>
        <fullName evidence="2">histidine kinase</fullName>
        <ecNumber evidence="2">2.7.13.3</ecNumber>
    </recommendedName>
</protein>
<evidence type="ECO:0000256" key="7">
    <source>
        <dbReference type="ARBA" id="ARBA00022840"/>
    </source>
</evidence>
<reference evidence="12 13" key="1">
    <citation type="submission" date="2024-09" db="EMBL/GenBank/DDBJ databases">
        <authorList>
            <person name="Sun Q."/>
            <person name="Mori K."/>
        </authorList>
    </citation>
    <scope>NUCLEOTIDE SEQUENCE [LARGE SCALE GENOMIC DNA]</scope>
    <source>
        <strain evidence="12 13">JCM 3307</strain>
    </source>
</reference>
<dbReference type="PANTHER" id="PTHR24421">
    <property type="entry name" value="NITRATE/NITRITE SENSOR PROTEIN NARX-RELATED"/>
    <property type="match status" value="1"/>
</dbReference>
<keyword evidence="6 12" id="KW-0418">Kinase</keyword>
<evidence type="ECO:0000256" key="1">
    <source>
        <dbReference type="ARBA" id="ARBA00000085"/>
    </source>
</evidence>
<keyword evidence="4" id="KW-0808">Transferase</keyword>
<dbReference type="EC" id="2.7.13.3" evidence="2"/>
<keyword evidence="13" id="KW-1185">Reference proteome</keyword>
<feature type="transmembrane region" description="Helical" evidence="9">
    <location>
        <begin position="12"/>
        <end position="33"/>
    </location>
</feature>
<evidence type="ECO:0000313" key="13">
    <source>
        <dbReference type="Proteomes" id="UP001589608"/>
    </source>
</evidence>
<keyword evidence="9" id="KW-0472">Membrane</keyword>